<dbReference type="Proteomes" id="UP000060699">
    <property type="component" value="Chromosome"/>
</dbReference>
<dbReference type="KEGG" id="rdp:RD2015_3647"/>
<keyword evidence="2" id="KW-1185">Reference proteome</keyword>
<reference evidence="1 2" key="1">
    <citation type="submission" date="2015-12" db="EMBL/GenBank/DDBJ databases">
        <title>Complete genome of Roseateles depolymerans KCTC 42856.</title>
        <authorList>
            <person name="Kim K.M."/>
        </authorList>
    </citation>
    <scope>NUCLEOTIDE SEQUENCE [LARGE SCALE GENOMIC DNA]</scope>
    <source>
        <strain evidence="1 2">KCTC 42856</strain>
    </source>
</reference>
<proteinExistence type="predicted"/>
<organism evidence="1 2">
    <name type="scientific">Roseateles depolymerans</name>
    <dbReference type="NCBI Taxonomy" id="76731"/>
    <lineage>
        <taxon>Bacteria</taxon>
        <taxon>Pseudomonadati</taxon>
        <taxon>Pseudomonadota</taxon>
        <taxon>Betaproteobacteria</taxon>
        <taxon>Burkholderiales</taxon>
        <taxon>Sphaerotilaceae</taxon>
        <taxon>Roseateles</taxon>
    </lineage>
</organism>
<dbReference type="AlphaFoldDB" id="A0A0U3D3A5"/>
<sequence>MQEIQPRMTASDLIHKIRAAFSEDIAKPPSITLRTGDALDDHAVPHAFDPIIDAVTDGYLETYPWGIAHLDADSWRHYLPQLADYAIRHFSRGTLVGEATVSSLCAPDRDPSRLATLTEWQEEAITQFLEFLAFTDGSAHQEEACRAIDEWWSPDAMYRPSSTRACDE</sequence>
<dbReference type="InterPro" id="IPR046560">
    <property type="entry name" value="DUF6714"/>
</dbReference>
<dbReference type="STRING" id="76731.RD2015_3647"/>
<evidence type="ECO:0000313" key="2">
    <source>
        <dbReference type="Proteomes" id="UP000060699"/>
    </source>
</evidence>
<accession>A0A0U3D3A5</accession>
<evidence type="ECO:0000313" key="1">
    <source>
        <dbReference type="EMBL" id="ALV08102.1"/>
    </source>
</evidence>
<gene>
    <name evidence="1" type="ORF">RD2015_3647</name>
</gene>
<name>A0A0U3D3A5_9BURK</name>
<dbReference type="EMBL" id="CP013729">
    <property type="protein sequence ID" value="ALV08102.1"/>
    <property type="molecule type" value="Genomic_DNA"/>
</dbReference>
<protein>
    <submittedName>
        <fullName evidence="1">Uncharacterized protein</fullName>
    </submittedName>
</protein>
<dbReference type="Pfam" id="PF20461">
    <property type="entry name" value="DUF6714"/>
    <property type="match status" value="1"/>
</dbReference>